<dbReference type="GO" id="GO:0043190">
    <property type="term" value="C:ATP-binding cassette (ABC) transporter complex"/>
    <property type="evidence" value="ECO:0007669"/>
    <property type="project" value="InterPro"/>
</dbReference>
<evidence type="ECO:0000259" key="6">
    <source>
        <dbReference type="Pfam" id="PF00496"/>
    </source>
</evidence>
<dbReference type="PIRSF" id="PIRSF002741">
    <property type="entry name" value="MppA"/>
    <property type="match status" value="1"/>
</dbReference>
<comment type="subcellular location">
    <subcellularLocation>
        <location evidence="1">Cell envelope</location>
    </subcellularLocation>
</comment>
<comment type="similarity">
    <text evidence="2">Belongs to the bacterial solute-binding protein 5 family.</text>
</comment>
<evidence type="ECO:0000313" key="7">
    <source>
        <dbReference type="EMBL" id="AKG92119.1"/>
    </source>
</evidence>
<dbReference type="PROSITE" id="PS51257">
    <property type="entry name" value="PROKAR_LIPOPROTEIN"/>
    <property type="match status" value="1"/>
</dbReference>
<name>A0A0F7IIX2_9EURY</name>
<dbReference type="AlphaFoldDB" id="A0A0F7IIX2"/>
<sequence length="536" mass="60538">MARHKVLVVGLLLLVLLFAGCAGEKQEAPKATATPTPEQKATEAPKAEMKTITIGVTDKITDLDPANAYDFYTWEVMNNIMGGLMRYKPGTTELEPFLAESYEVQDGGKVYIFHLRKDLKFADGTPCTAEDVVRSIKRVMELQGDPSWLVTDFVENVEAVDQYTVKFTLKKPVSYFLALTATPPYFPVHPDYKPDAIDPDQTAGGVGPYKIVEWVRDQELILETNENFFGEKPKVDRVVVKFYKDATTLRLALERGEVDIAWRTLSPVDIQSLKGKEGLQVIEAPGGFIRYLVLNGNENTDFPTKNKLVRQAIAAAIDRQDIINKVYMGTMEPLYSLVPNGMWSHIDAFKDKYGDGNIDLARQLLTQAGYSEDNKLKLELWWTPTHYGDTEKDLAQVLKAQLEKTGMIEVELKSAEWSTYVDYARKSAMMASLFGWYPDYLDPDDYTAPFLKSTANNWLGYPYADEEMDKLIEDASKATSMQEREELYKQIQQKLAEDAPIIPLVQGKLTVVAKDNVKGITLDPTMIFRYYLLDIS</sequence>
<dbReference type="STRING" id="113653.GAH_00535"/>
<keyword evidence="4" id="KW-0732">Signal</keyword>
<dbReference type="GO" id="GO:1904680">
    <property type="term" value="F:peptide transmembrane transporter activity"/>
    <property type="evidence" value="ECO:0007669"/>
    <property type="project" value="TreeGrafter"/>
</dbReference>
<evidence type="ECO:0000256" key="2">
    <source>
        <dbReference type="ARBA" id="ARBA00005695"/>
    </source>
</evidence>
<dbReference type="CDD" id="cd08519">
    <property type="entry name" value="PBP2_NikA_DppA_OppA_like_20"/>
    <property type="match status" value="1"/>
</dbReference>
<dbReference type="InterPro" id="IPR039424">
    <property type="entry name" value="SBP_5"/>
</dbReference>
<evidence type="ECO:0000256" key="3">
    <source>
        <dbReference type="ARBA" id="ARBA00022448"/>
    </source>
</evidence>
<accession>A0A0F7IIX2</accession>
<dbReference type="GO" id="GO:0042597">
    <property type="term" value="C:periplasmic space"/>
    <property type="evidence" value="ECO:0007669"/>
    <property type="project" value="UniProtKB-ARBA"/>
</dbReference>
<keyword evidence="3" id="KW-0813">Transport</keyword>
<dbReference type="PATRIC" id="fig|113653.22.peg.536"/>
<dbReference type="HOGENOM" id="CLU_017028_7_2_2"/>
<dbReference type="InterPro" id="IPR023765">
    <property type="entry name" value="SBP_5_CS"/>
</dbReference>
<dbReference type="SUPFAM" id="SSF53850">
    <property type="entry name" value="Periplasmic binding protein-like II"/>
    <property type="match status" value="1"/>
</dbReference>
<proteinExistence type="inferred from homology"/>
<organism evidence="7 8">
    <name type="scientific">Geoglobus ahangari</name>
    <dbReference type="NCBI Taxonomy" id="113653"/>
    <lineage>
        <taxon>Archaea</taxon>
        <taxon>Methanobacteriati</taxon>
        <taxon>Methanobacteriota</taxon>
        <taxon>Archaeoglobi</taxon>
        <taxon>Archaeoglobales</taxon>
        <taxon>Archaeoglobaceae</taxon>
        <taxon>Geoglobus</taxon>
    </lineage>
</organism>
<dbReference type="InterPro" id="IPR030678">
    <property type="entry name" value="Peptide/Ni-bd"/>
</dbReference>
<dbReference type="KEGG" id="gah:GAH_00535"/>
<protein>
    <submittedName>
        <fullName evidence="7">ABC-type dipeptide transport system, periplasmic component</fullName>
    </submittedName>
</protein>
<evidence type="ECO:0000313" key="8">
    <source>
        <dbReference type="Proteomes" id="UP000034723"/>
    </source>
</evidence>
<evidence type="ECO:0000256" key="1">
    <source>
        <dbReference type="ARBA" id="ARBA00004196"/>
    </source>
</evidence>
<dbReference type="FunFam" id="3.10.105.10:FF:000012">
    <property type="entry name" value="Peptide/nickel transport system substrate-binding protein"/>
    <property type="match status" value="1"/>
</dbReference>
<reference evidence="7 8" key="1">
    <citation type="submission" date="2015-04" db="EMBL/GenBank/DDBJ databases">
        <title>The complete genome sequence of the hyperthermophilic, obligate iron-reducing archaeon Geoglobus ahangari strain 234T.</title>
        <authorList>
            <person name="Manzella M.P."/>
            <person name="Holmes D.E."/>
            <person name="Rocheleau J.M."/>
            <person name="Chung A."/>
            <person name="Reguera G."/>
            <person name="Kashefi K."/>
        </authorList>
    </citation>
    <scope>NUCLEOTIDE SEQUENCE [LARGE SCALE GENOMIC DNA]</scope>
    <source>
        <strain evidence="7 8">234</strain>
    </source>
</reference>
<evidence type="ECO:0000256" key="4">
    <source>
        <dbReference type="ARBA" id="ARBA00022729"/>
    </source>
</evidence>
<feature type="domain" description="Solute-binding protein family 5" evidence="6">
    <location>
        <begin position="93"/>
        <end position="457"/>
    </location>
</feature>
<dbReference type="RefSeq" id="WP_048094565.1">
    <property type="nucleotide sequence ID" value="NZ_CP011267.1"/>
</dbReference>
<dbReference type="Gene3D" id="3.40.190.10">
    <property type="entry name" value="Periplasmic binding protein-like II"/>
    <property type="match status" value="1"/>
</dbReference>
<dbReference type="InterPro" id="IPR000914">
    <property type="entry name" value="SBP_5_dom"/>
</dbReference>
<evidence type="ECO:0000256" key="5">
    <source>
        <dbReference type="SAM" id="MobiDB-lite"/>
    </source>
</evidence>
<dbReference type="EMBL" id="CP011267">
    <property type="protein sequence ID" value="AKG92119.1"/>
    <property type="molecule type" value="Genomic_DNA"/>
</dbReference>
<dbReference type="PROSITE" id="PS01040">
    <property type="entry name" value="SBP_BACTERIAL_5"/>
    <property type="match status" value="1"/>
</dbReference>
<keyword evidence="8" id="KW-1185">Reference proteome</keyword>
<feature type="region of interest" description="Disordered" evidence="5">
    <location>
        <begin position="27"/>
        <end position="46"/>
    </location>
</feature>
<dbReference type="Pfam" id="PF00496">
    <property type="entry name" value="SBP_bac_5"/>
    <property type="match status" value="1"/>
</dbReference>
<gene>
    <name evidence="7" type="ORF">GAH_00535</name>
</gene>
<dbReference type="Gene3D" id="3.10.105.10">
    <property type="entry name" value="Dipeptide-binding Protein, Domain 3"/>
    <property type="match status" value="1"/>
</dbReference>
<dbReference type="GO" id="GO:0015833">
    <property type="term" value="P:peptide transport"/>
    <property type="evidence" value="ECO:0007669"/>
    <property type="project" value="TreeGrafter"/>
</dbReference>
<dbReference type="Proteomes" id="UP000034723">
    <property type="component" value="Chromosome"/>
</dbReference>
<dbReference type="GeneID" id="24803117"/>
<dbReference type="OrthoDB" id="194307at2157"/>
<dbReference type="Gene3D" id="3.90.76.10">
    <property type="entry name" value="Dipeptide-binding Protein, Domain 1"/>
    <property type="match status" value="1"/>
</dbReference>
<dbReference type="InParanoid" id="A0A0F7IIX2"/>
<dbReference type="PANTHER" id="PTHR30290">
    <property type="entry name" value="PERIPLASMIC BINDING COMPONENT OF ABC TRANSPORTER"/>
    <property type="match status" value="1"/>
</dbReference>
<dbReference type="PANTHER" id="PTHR30290:SF10">
    <property type="entry name" value="PERIPLASMIC OLIGOPEPTIDE-BINDING PROTEIN-RELATED"/>
    <property type="match status" value="1"/>
</dbReference>